<keyword evidence="2" id="KW-1185">Reference proteome</keyword>
<dbReference type="STRING" id="182217.HCW_08700"/>
<protein>
    <recommendedName>
        <fullName evidence="3">Flagellin N-methylase</fullName>
    </recommendedName>
</protein>
<dbReference type="PATRIC" id="fig|182217.3.peg.1844"/>
<evidence type="ECO:0000313" key="1">
    <source>
        <dbReference type="EMBL" id="AFI04995.1"/>
    </source>
</evidence>
<evidence type="ECO:0000313" key="2">
    <source>
        <dbReference type="Proteomes" id="UP000005010"/>
    </source>
</evidence>
<accession>I0EPX6</accession>
<dbReference type="EMBL" id="CP003479">
    <property type="protein sequence ID" value="AFI04995.1"/>
    <property type="molecule type" value="Genomic_DNA"/>
</dbReference>
<reference evidence="2" key="1">
    <citation type="submission" date="2012-04" db="EMBL/GenBank/DDBJ databases">
        <title>Complete genome sequence of Helicobacter cetorum strain MIT 00-7128.</title>
        <authorList>
            <person name="Kersulyte D."/>
            <person name="Berg D.E."/>
        </authorList>
    </citation>
    <scope>NUCLEOTIDE SEQUENCE [LARGE SCALE GENOMIC DNA]</scope>
    <source>
        <strain evidence="2">MIT 00-7128</strain>
    </source>
</reference>
<dbReference type="Proteomes" id="UP000005010">
    <property type="component" value="Chromosome"/>
</dbReference>
<evidence type="ECO:0008006" key="3">
    <source>
        <dbReference type="Google" id="ProtNLM"/>
    </source>
</evidence>
<gene>
    <name evidence="1" type="ordered locus">HCW_08700</name>
</gene>
<dbReference type="InterPro" id="IPR005358">
    <property type="entry name" value="Puta_zinc/iron-chelating_dom"/>
</dbReference>
<dbReference type="KEGG" id="hce:HCW_08700"/>
<name>I0EPX6_HELC0</name>
<dbReference type="RefSeq" id="WP_014661855.1">
    <property type="nucleotide sequence ID" value="NC_017737.1"/>
</dbReference>
<dbReference type="AlphaFoldDB" id="I0EPX6"/>
<dbReference type="eggNOG" id="COG0727">
    <property type="taxonomic scope" value="Bacteria"/>
</dbReference>
<proteinExistence type="predicted"/>
<organism evidence="1 2">
    <name type="scientific">Helicobacter cetorum (strain ATCC BAA-429 / MIT 00-7128)</name>
    <dbReference type="NCBI Taxonomy" id="182217"/>
    <lineage>
        <taxon>Bacteria</taxon>
        <taxon>Pseudomonadati</taxon>
        <taxon>Campylobacterota</taxon>
        <taxon>Epsilonproteobacteria</taxon>
        <taxon>Campylobacterales</taxon>
        <taxon>Helicobacteraceae</taxon>
        <taxon>Helicobacter</taxon>
    </lineage>
</organism>
<dbReference type="Pfam" id="PF03692">
    <property type="entry name" value="CxxCxxCC"/>
    <property type="match status" value="1"/>
</dbReference>
<sequence length="90" mass="10598">MNNSKLYPPFACDKCGKCCEHVHLSELTKELDRGDGVCKHYDSETKLCAIYETRPLICQVESMYRLYYSKEYSWQEFCALNLKVCKELKK</sequence>
<dbReference type="HOGENOM" id="CLU_169583_1_0_7"/>